<dbReference type="Gene3D" id="2.60.40.3330">
    <property type="match status" value="1"/>
</dbReference>
<evidence type="ECO:0000256" key="3">
    <source>
        <dbReference type="ARBA" id="ARBA00022525"/>
    </source>
</evidence>
<evidence type="ECO:0000256" key="1">
    <source>
        <dbReference type="ARBA" id="ARBA00004613"/>
    </source>
</evidence>
<reference evidence="5" key="2">
    <citation type="submission" date="2022-06" db="UniProtKB">
        <authorList>
            <consortium name="EnsemblMetazoa"/>
        </authorList>
    </citation>
    <scope>IDENTIFICATION</scope>
    <source>
        <strain evidence="5">PS312</strain>
    </source>
</reference>
<dbReference type="Pfam" id="PF01060">
    <property type="entry name" value="TTR-52"/>
    <property type="match status" value="1"/>
</dbReference>
<comment type="similarity">
    <text evidence="2">Belongs to the nematode transthyretin-like family.</text>
</comment>
<name>A0A2A6BCB3_PRIPA</name>
<keyword evidence="4" id="KW-0732">Signal</keyword>
<dbReference type="AlphaFoldDB" id="A0A2A6BCB3"/>
<dbReference type="InterPro" id="IPR001534">
    <property type="entry name" value="Transthyretin-like"/>
</dbReference>
<comment type="subcellular location">
    <subcellularLocation>
        <location evidence="1">Secreted</location>
    </subcellularLocation>
</comment>
<reference evidence="6" key="1">
    <citation type="journal article" date="2008" name="Nat. Genet.">
        <title>The Pristionchus pacificus genome provides a unique perspective on nematode lifestyle and parasitism.</title>
        <authorList>
            <person name="Dieterich C."/>
            <person name="Clifton S.W."/>
            <person name="Schuster L.N."/>
            <person name="Chinwalla A."/>
            <person name="Delehaunty K."/>
            <person name="Dinkelacker I."/>
            <person name="Fulton L."/>
            <person name="Fulton R."/>
            <person name="Godfrey J."/>
            <person name="Minx P."/>
            <person name="Mitreva M."/>
            <person name="Roeseler W."/>
            <person name="Tian H."/>
            <person name="Witte H."/>
            <person name="Yang S.P."/>
            <person name="Wilson R.K."/>
            <person name="Sommer R.J."/>
        </authorList>
    </citation>
    <scope>NUCLEOTIDE SEQUENCE [LARGE SCALE GENOMIC DNA]</scope>
    <source>
        <strain evidence="6">PS312</strain>
    </source>
</reference>
<protein>
    <submittedName>
        <fullName evidence="5">Uncharacterized protein</fullName>
    </submittedName>
</protein>
<keyword evidence="6" id="KW-1185">Reference proteome</keyword>
<dbReference type="InterPro" id="IPR038479">
    <property type="entry name" value="Transthyretin-like_sf"/>
</dbReference>
<sequence length="146" mass="16950">MHKAGFFIPHRLNLVFFSFLSSAFPRMRFFSFAVLFLVSFFGVDAYRWSWFRRGWDIDITVEITCMSKPNATYTIELWELDNGSDDYLAKNETQLSKGHGVISLKGEAIDISWETCVEPYLIVKSDCKDEFVAYDEKNTLLTTLMV</sequence>
<evidence type="ECO:0000313" key="5">
    <source>
        <dbReference type="EnsemblMetazoa" id="PPA39643.1"/>
    </source>
</evidence>
<accession>A0A2A6BCB3</accession>
<dbReference type="GO" id="GO:0005576">
    <property type="term" value="C:extracellular region"/>
    <property type="evidence" value="ECO:0007669"/>
    <property type="project" value="UniProtKB-SubCell"/>
</dbReference>
<organism evidence="5 6">
    <name type="scientific">Pristionchus pacificus</name>
    <name type="common">Parasitic nematode worm</name>
    <dbReference type="NCBI Taxonomy" id="54126"/>
    <lineage>
        <taxon>Eukaryota</taxon>
        <taxon>Metazoa</taxon>
        <taxon>Ecdysozoa</taxon>
        <taxon>Nematoda</taxon>
        <taxon>Chromadorea</taxon>
        <taxon>Rhabditida</taxon>
        <taxon>Rhabditina</taxon>
        <taxon>Diplogasteromorpha</taxon>
        <taxon>Diplogasteroidea</taxon>
        <taxon>Neodiplogasteridae</taxon>
        <taxon>Pristionchus</taxon>
    </lineage>
</organism>
<gene>
    <name evidence="5" type="primary">WBGene00278012</name>
</gene>
<dbReference type="PANTHER" id="PTHR21479:SF30">
    <property type="entry name" value="TRANSTHYRETIN-LIKE FAMILY PROTEIN"/>
    <property type="match status" value="1"/>
</dbReference>
<proteinExistence type="inferred from homology"/>
<evidence type="ECO:0000256" key="2">
    <source>
        <dbReference type="ARBA" id="ARBA00010112"/>
    </source>
</evidence>
<keyword evidence="3" id="KW-0964">Secreted</keyword>
<dbReference type="Proteomes" id="UP000005239">
    <property type="component" value="Unassembled WGS sequence"/>
</dbReference>
<evidence type="ECO:0000256" key="4">
    <source>
        <dbReference type="ARBA" id="ARBA00022729"/>
    </source>
</evidence>
<accession>A0A8R1YWF6</accession>
<dbReference type="PANTHER" id="PTHR21479">
    <property type="match status" value="1"/>
</dbReference>
<dbReference type="GO" id="GO:0009986">
    <property type="term" value="C:cell surface"/>
    <property type="evidence" value="ECO:0007669"/>
    <property type="project" value="InterPro"/>
</dbReference>
<dbReference type="EnsemblMetazoa" id="PPA39643.1">
    <property type="protein sequence ID" value="PPA39643.1"/>
    <property type="gene ID" value="WBGene00278012"/>
</dbReference>
<evidence type="ECO:0000313" key="6">
    <source>
        <dbReference type="Proteomes" id="UP000005239"/>
    </source>
</evidence>